<dbReference type="InterPro" id="IPR032092">
    <property type="entry name" value="PilW"/>
</dbReference>
<reference evidence="2 3" key="1">
    <citation type="journal article" date="2021" name="Sci. Rep.">
        <title>Genome analysis of a halophilic bacterium Halomonas malpeensis YU-PRIM-29(T) reveals its exopolysaccharide and pigment producing capabilities.</title>
        <authorList>
            <person name="Athmika"/>
            <person name="Ghate S.D."/>
            <person name="Arun A.B."/>
            <person name="Rao S.S."/>
            <person name="Kumar S.T.A."/>
            <person name="Kandiyil M.K."/>
            <person name="Saptami K."/>
            <person name="Rekha P.D."/>
        </authorList>
    </citation>
    <scope>NUCLEOTIDE SEQUENCE [LARGE SCALE GENOMIC DNA]</scope>
    <source>
        <strain evidence="3">prim 29</strain>
    </source>
</reference>
<keyword evidence="1" id="KW-0812">Transmembrane</keyword>
<protein>
    <submittedName>
        <fullName evidence="2">PilW family protein</fullName>
    </submittedName>
</protein>
<dbReference type="Pfam" id="PF07963">
    <property type="entry name" value="N_methyl"/>
    <property type="match status" value="1"/>
</dbReference>
<keyword evidence="3" id="KW-1185">Reference proteome</keyword>
<gene>
    <name evidence="2" type="ORF">GEV37_08735</name>
</gene>
<proteinExistence type="predicted"/>
<dbReference type="RefSeq" id="WP_227389866.1">
    <property type="nucleotide sequence ID" value="NZ_JBHSCJ010000004.1"/>
</dbReference>
<dbReference type="PROSITE" id="PS00409">
    <property type="entry name" value="PROKAR_NTER_METHYL"/>
    <property type="match status" value="1"/>
</dbReference>
<keyword evidence="1" id="KW-0472">Membrane</keyword>
<dbReference type="InterPro" id="IPR012902">
    <property type="entry name" value="N_methyl_site"/>
</dbReference>
<accession>A0ABS8DSD0</accession>
<organism evidence="2 3">
    <name type="scientific">Vreelandella malpeensis</name>
    <dbReference type="NCBI Taxonomy" id="1172368"/>
    <lineage>
        <taxon>Bacteria</taxon>
        <taxon>Pseudomonadati</taxon>
        <taxon>Pseudomonadota</taxon>
        <taxon>Gammaproteobacteria</taxon>
        <taxon>Oceanospirillales</taxon>
        <taxon>Halomonadaceae</taxon>
        <taxon>Vreelandella</taxon>
    </lineage>
</organism>
<feature type="transmembrane region" description="Helical" evidence="1">
    <location>
        <begin position="21"/>
        <end position="40"/>
    </location>
</feature>
<dbReference type="NCBIfam" id="TIGR02532">
    <property type="entry name" value="IV_pilin_GFxxxE"/>
    <property type="match status" value="1"/>
</dbReference>
<evidence type="ECO:0000256" key="1">
    <source>
        <dbReference type="SAM" id="Phobius"/>
    </source>
</evidence>
<comment type="caution">
    <text evidence="2">The sequence shown here is derived from an EMBL/GenBank/DDBJ whole genome shotgun (WGS) entry which is preliminary data.</text>
</comment>
<evidence type="ECO:0000313" key="2">
    <source>
        <dbReference type="EMBL" id="MCB8889194.1"/>
    </source>
</evidence>
<evidence type="ECO:0000313" key="3">
    <source>
        <dbReference type="Proteomes" id="UP001319882"/>
    </source>
</evidence>
<dbReference type="EMBL" id="WHVL01000003">
    <property type="protein sequence ID" value="MCB8889194.1"/>
    <property type="molecule type" value="Genomic_DNA"/>
</dbReference>
<dbReference type="Proteomes" id="UP001319882">
    <property type="component" value="Unassembled WGS sequence"/>
</dbReference>
<name>A0ABS8DSD0_9GAMM</name>
<keyword evidence="1" id="KW-1133">Transmembrane helix</keyword>
<dbReference type="Pfam" id="PF16074">
    <property type="entry name" value="PilW"/>
    <property type="match status" value="1"/>
</dbReference>
<sequence>MTARSPHSPSSAQTGFTLIELLVATVIGVLVILGATQLFIASQQSYRITTALANMQDTGRFALETLSRELRQVDYKGGCAQNLLSVHVRSASDAALAAPALQVVTGAQAQGMTTALESPLPDTQGIAFRAATTLPPVTTTIETLASNQQLNLTGSVPYTERLVLLQGLQNCDLFYNVSTQPNRLIKAASGMPGNLAPQTSAWSKNGAVPYLQGQPVTLSAIDSGLYYLGRDAESAGAPSLMRLDTGTPTPRNEVLANNVVALRTRVLVGEQYLAPEALTAAQWAQTRAMRVSLIVQSERTDLRAAPTTIATGNFRDAPFSADDGRLYQAFTTTITLRNRP</sequence>